<dbReference type="FunFam" id="2.40.10.10:FF:000003">
    <property type="entry name" value="Transmembrane serine protease 3"/>
    <property type="match status" value="1"/>
</dbReference>
<keyword evidence="1 5" id="KW-0645">Protease</keyword>
<feature type="domain" description="Peptidase S1" evidence="7">
    <location>
        <begin position="86"/>
        <end position="316"/>
    </location>
</feature>
<evidence type="ECO:0000256" key="6">
    <source>
        <dbReference type="SAM" id="SignalP"/>
    </source>
</evidence>
<dbReference type="GO" id="GO:0004252">
    <property type="term" value="F:serine-type endopeptidase activity"/>
    <property type="evidence" value="ECO:0007669"/>
    <property type="project" value="InterPro"/>
</dbReference>
<dbReference type="Proteomes" id="UP000693946">
    <property type="component" value="Linkage Group LG3"/>
</dbReference>
<evidence type="ECO:0000313" key="9">
    <source>
        <dbReference type="Proteomes" id="UP000693946"/>
    </source>
</evidence>
<dbReference type="CDD" id="cd00190">
    <property type="entry name" value="Tryp_SPc"/>
    <property type="match status" value="2"/>
</dbReference>
<proteinExistence type="predicted"/>
<feature type="signal peptide" evidence="6">
    <location>
        <begin position="1"/>
        <end position="22"/>
    </location>
</feature>
<dbReference type="PROSITE" id="PS00134">
    <property type="entry name" value="TRYPSIN_HIS"/>
    <property type="match status" value="1"/>
</dbReference>
<dbReference type="EMBL" id="JAGKHQ010000015">
    <property type="protein sequence ID" value="KAG7496053.1"/>
    <property type="molecule type" value="Genomic_DNA"/>
</dbReference>
<keyword evidence="3 5" id="KW-0720">Serine protease</keyword>
<evidence type="ECO:0000256" key="5">
    <source>
        <dbReference type="RuleBase" id="RU363034"/>
    </source>
</evidence>
<dbReference type="GO" id="GO:0006508">
    <property type="term" value="P:proteolysis"/>
    <property type="evidence" value="ECO:0007669"/>
    <property type="project" value="UniProtKB-KW"/>
</dbReference>
<keyword evidence="8" id="KW-0812">Transmembrane</keyword>
<dbReference type="PANTHER" id="PTHR24252">
    <property type="entry name" value="ACROSIN-RELATED"/>
    <property type="match status" value="1"/>
</dbReference>
<dbReference type="SMART" id="SM00020">
    <property type="entry name" value="Tryp_SPc"/>
    <property type="match status" value="2"/>
</dbReference>
<reference evidence="8 9" key="1">
    <citation type="journal article" date="2021" name="Sci. Rep.">
        <title>Chromosome anchoring in Senegalese sole (Solea senegalensis) reveals sex-associated markers and genome rearrangements in flatfish.</title>
        <authorList>
            <person name="Guerrero-Cozar I."/>
            <person name="Gomez-Garrido J."/>
            <person name="Berbel C."/>
            <person name="Martinez-Blanch J.F."/>
            <person name="Alioto T."/>
            <person name="Claros M.G."/>
            <person name="Gagnaire P.A."/>
            <person name="Manchado M."/>
        </authorList>
    </citation>
    <scope>NUCLEOTIDE SEQUENCE [LARGE SCALE GENOMIC DNA]</scope>
    <source>
        <strain evidence="8">Sse05_10M</strain>
    </source>
</reference>
<feature type="chain" id="PRO_5043944373" evidence="6">
    <location>
        <begin position="23"/>
        <end position="591"/>
    </location>
</feature>
<dbReference type="PANTHER" id="PTHR24252:SF18">
    <property type="entry name" value="OVOCHYMASE 1"/>
    <property type="match status" value="1"/>
</dbReference>
<dbReference type="Pfam" id="PF00089">
    <property type="entry name" value="Trypsin"/>
    <property type="match status" value="2"/>
</dbReference>
<accession>A0AAV6QSN0</accession>
<organism evidence="8 9">
    <name type="scientific">Solea senegalensis</name>
    <name type="common">Senegalese sole</name>
    <dbReference type="NCBI Taxonomy" id="28829"/>
    <lineage>
        <taxon>Eukaryota</taxon>
        <taxon>Metazoa</taxon>
        <taxon>Chordata</taxon>
        <taxon>Craniata</taxon>
        <taxon>Vertebrata</taxon>
        <taxon>Euteleostomi</taxon>
        <taxon>Actinopterygii</taxon>
        <taxon>Neopterygii</taxon>
        <taxon>Teleostei</taxon>
        <taxon>Neoteleostei</taxon>
        <taxon>Acanthomorphata</taxon>
        <taxon>Carangaria</taxon>
        <taxon>Pleuronectiformes</taxon>
        <taxon>Pleuronectoidei</taxon>
        <taxon>Soleidae</taxon>
        <taxon>Solea</taxon>
    </lineage>
</organism>
<keyword evidence="9" id="KW-1185">Reference proteome</keyword>
<feature type="domain" description="Peptidase S1" evidence="7">
    <location>
        <begin position="350"/>
        <end position="582"/>
    </location>
</feature>
<keyword evidence="4" id="KW-1015">Disulfide bond</keyword>
<comment type="caution">
    <text evidence="8">The sequence shown here is derived from an EMBL/GenBank/DDBJ whole genome shotgun (WGS) entry which is preliminary data.</text>
</comment>
<keyword evidence="2 5" id="KW-0378">Hydrolase</keyword>
<dbReference type="InterPro" id="IPR033116">
    <property type="entry name" value="TRYPSIN_SER"/>
</dbReference>
<evidence type="ECO:0000313" key="8">
    <source>
        <dbReference type="EMBL" id="KAG7496053.1"/>
    </source>
</evidence>
<evidence type="ECO:0000256" key="3">
    <source>
        <dbReference type="ARBA" id="ARBA00022825"/>
    </source>
</evidence>
<evidence type="ECO:0000256" key="4">
    <source>
        <dbReference type="ARBA" id="ARBA00023157"/>
    </source>
</evidence>
<evidence type="ECO:0000259" key="7">
    <source>
        <dbReference type="PROSITE" id="PS50240"/>
    </source>
</evidence>
<dbReference type="InterPro" id="IPR018114">
    <property type="entry name" value="TRYPSIN_HIS"/>
</dbReference>
<protein>
    <submittedName>
        <fullName evidence="8">Transmembrane protease serine 9-like</fullName>
    </submittedName>
</protein>
<dbReference type="FunFam" id="2.40.10.10:FF:000068">
    <property type="entry name" value="transmembrane protease serine 2"/>
    <property type="match status" value="1"/>
</dbReference>
<dbReference type="InterPro" id="IPR001254">
    <property type="entry name" value="Trypsin_dom"/>
</dbReference>
<evidence type="ECO:0000256" key="2">
    <source>
        <dbReference type="ARBA" id="ARBA00022801"/>
    </source>
</evidence>
<dbReference type="AlphaFoldDB" id="A0AAV6QSN0"/>
<keyword evidence="8" id="KW-0472">Membrane</keyword>
<evidence type="ECO:0000256" key="1">
    <source>
        <dbReference type="ARBA" id="ARBA00022670"/>
    </source>
</evidence>
<dbReference type="PROSITE" id="PS00135">
    <property type="entry name" value="TRYPSIN_SER"/>
    <property type="match status" value="1"/>
</dbReference>
<sequence length="591" mass="64387">MRMLSVVCLLSVCLLCRVRTQASVDNNTAAGTSETGETGETGGNWTQTNETFSDSAEPGAIPGLFGFRDIAGKRSFLLELEAESRIIGGQEAWAHSWPWQVCLRFAAMPACGGAIIGPLWVVSAAHCFKRFKKAAHWSVVAGKHDLDNPKEAGQQIVGVAAIVRHHGYNPRTKENDIALLKLEQPLIFTATIKPIHLWTKALPLFRECTITGWGSTRENGPRVNRLQEVNVTVLPPDVCNQYYSGRMRSSMFCAGKEGGGVDACQGDSGGPLSCFTGTRYEVAGLVSWGVGCGRGGRPGVYTKLHLQAQWLYNHLNDVMHDDVEDEEEKCGRQQSSGCKPPGVAALSLSSLGELSVENLAESCPYFWPWQVSLQSKGRHYCSGVLVHRRWVLTAKHCNVKAKEDVVVLGTHNLRFSSSQTIPVDEVLNLPQDSGFPPKPDLSLLRLSVPARFNSNVSPACLPDEDEELNDSWSCFTVGWGATAATGNMDSKCVHHVGLSLVNRTTCEDRWGSGLITDSHICAHPAGSASCMGDSGAPLYCRKRGAYFLFGVVTWGSQRCDLDKPSVFTATAGYHSWISDVTEEDDDDVMNY</sequence>
<dbReference type="PROSITE" id="PS50240">
    <property type="entry name" value="TRYPSIN_DOM"/>
    <property type="match status" value="2"/>
</dbReference>
<gene>
    <name evidence="8" type="ORF">JOB18_010954</name>
</gene>
<keyword evidence="6" id="KW-0732">Signal</keyword>
<name>A0AAV6QSN0_SOLSE</name>